<dbReference type="AlphaFoldDB" id="A0A017H9W4"/>
<accession>A0A017H9W4</accession>
<feature type="domain" description="BPL/LPL catalytic" evidence="5">
    <location>
        <begin position="1"/>
        <end position="174"/>
    </location>
</feature>
<dbReference type="InterPro" id="IPR045864">
    <property type="entry name" value="aa-tRNA-synth_II/BPL/LPL"/>
</dbReference>
<protein>
    <recommendedName>
        <fullName evidence="3">biotin--[biotin carboxyl-carrier protein] ligase</fullName>
        <ecNumber evidence="3">6.3.4.15</ecNumber>
    </recommendedName>
</protein>
<evidence type="ECO:0000313" key="7">
    <source>
        <dbReference type="Proteomes" id="UP000025047"/>
    </source>
</evidence>
<dbReference type="EC" id="6.3.4.15" evidence="3"/>
<dbReference type="Proteomes" id="UP000025047">
    <property type="component" value="Unassembled WGS sequence"/>
</dbReference>
<dbReference type="PATRIC" id="fig|1122180.6.peg.2935"/>
<dbReference type="PANTHER" id="PTHR12835">
    <property type="entry name" value="BIOTIN PROTEIN LIGASE"/>
    <property type="match status" value="1"/>
</dbReference>
<evidence type="ECO:0000313" key="6">
    <source>
        <dbReference type="EMBL" id="EYD71307.1"/>
    </source>
</evidence>
<dbReference type="Gene3D" id="2.30.30.100">
    <property type="match status" value="1"/>
</dbReference>
<dbReference type="GO" id="GO:0005737">
    <property type="term" value="C:cytoplasm"/>
    <property type="evidence" value="ECO:0007669"/>
    <property type="project" value="TreeGrafter"/>
</dbReference>
<comment type="caution">
    <text evidence="6">The sequence shown here is derived from an EMBL/GenBank/DDBJ whole genome shotgun (WGS) entry which is preliminary data.</text>
</comment>
<name>A0A017H9W4_9RHOB</name>
<dbReference type="CDD" id="cd16442">
    <property type="entry name" value="BPL"/>
    <property type="match status" value="1"/>
</dbReference>
<proteinExistence type="predicted"/>
<dbReference type="Gene3D" id="3.30.930.10">
    <property type="entry name" value="Bira Bifunctional Protein, Domain 2"/>
    <property type="match status" value="1"/>
</dbReference>
<keyword evidence="7" id="KW-1185">Reference proteome</keyword>
<keyword evidence="1 6" id="KW-0436">Ligase</keyword>
<comment type="catalytic activity">
    <reaction evidence="4">
        <text>biotin + L-lysyl-[protein] + ATP = N(6)-biotinyl-L-lysyl-[protein] + AMP + diphosphate + H(+)</text>
        <dbReference type="Rhea" id="RHEA:11756"/>
        <dbReference type="Rhea" id="RHEA-COMP:9752"/>
        <dbReference type="Rhea" id="RHEA-COMP:10505"/>
        <dbReference type="ChEBI" id="CHEBI:15378"/>
        <dbReference type="ChEBI" id="CHEBI:29969"/>
        <dbReference type="ChEBI" id="CHEBI:30616"/>
        <dbReference type="ChEBI" id="CHEBI:33019"/>
        <dbReference type="ChEBI" id="CHEBI:57586"/>
        <dbReference type="ChEBI" id="CHEBI:83144"/>
        <dbReference type="ChEBI" id="CHEBI:456215"/>
        <dbReference type="EC" id="6.3.4.15"/>
    </reaction>
</comment>
<dbReference type="SUPFAM" id="SSF55681">
    <property type="entry name" value="Class II aaRS and biotin synthetases"/>
    <property type="match status" value="1"/>
</dbReference>
<dbReference type="Pfam" id="PF03099">
    <property type="entry name" value="BPL_LplA_LipB"/>
    <property type="match status" value="1"/>
</dbReference>
<evidence type="ECO:0000259" key="5">
    <source>
        <dbReference type="PROSITE" id="PS51733"/>
    </source>
</evidence>
<dbReference type="eggNOG" id="COG0340">
    <property type="taxonomic scope" value="Bacteria"/>
</dbReference>
<dbReference type="NCBIfam" id="TIGR00121">
    <property type="entry name" value="birA_ligase"/>
    <property type="match status" value="1"/>
</dbReference>
<dbReference type="InterPro" id="IPR003142">
    <property type="entry name" value="BPL_C"/>
</dbReference>
<sequence length="236" mass="25207">MLDTVDSTMAEAARRAASGLAGPTWIMAHEQTSGRGRRGRDWTSEQGNLAATLVYRPEATPAEAARRSFLASVALFEALAIHVDRTRLSLKWPNDVLLDGGKVAGILLESAGQGPFVDWLAIGIGVNLAVRPDGVRDAAFPPIAVADNGGPLVDPEEFLTHLADAFATEEGKLDAFGFGRIREDWLRHAARLGEVITARTGSEEVTGVFETVDEAGNLMLKTPKGLRAISAADVFF</sequence>
<organism evidence="6 7">
    <name type="scientific">Limimaricola hongkongensis DSM 17492</name>
    <dbReference type="NCBI Taxonomy" id="1122180"/>
    <lineage>
        <taxon>Bacteria</taxon>
        <taxon>Pseudomonadati</taxon>
        <taxon>Pseudomonadota</taxon>
        <taxon>Alphaproteobacteria</taxon>
        <taxon>Rhodobacterales</taxon>
        <taxon>Paracoccaceae</taxon>
        <taxon>Limimaricola</taxon>
    </lineage>
</organism>
<evidence type="ECO:0000256" key="3">
    <source>
        <dbReference type="ARBA" id="ARBA00024227"/>
    </source>
</evidence>
<reference evidence="6 7" key="1">
    <citation type="submission" date="2013-03" db="EMBL/GenBank/DDBJ databases">
        <authorList>
            <person name="Fiebig A."/>
            <person name="Goeker M."/>
            <person name="Klenk H.-P.P."/>
        </authorList>
    </citation>
    <scope>NUCLEOTIDE SEQUENCE [LARGE SCALE GENOMIC DNA]</scope>
    <source>
        <strain evidence="6 7">DSM 17492</strain>
    </source>
</reference>
<evidence type="ECO:0000256" key="4">
    <source>
        <dbReference type="ARBA" id="ARBA00047846"/>
    </source>
</evidence>
<dbReference type="InterPro" id="IPR004408">
    <property type="entry name" value="Biotin_CoA_COase_ligase"/>
</dbReference>
<dbReference type="PANTHER" id="PTHR12835:SF5">
    <property type="entry name" value="BIOTIN--PROTEIN LIGASE"/>
    <property type="match status" value="1"/>
</dbReference>
<dbReference type="STRING" id="1122180.Lokhon_02955"/>
<evidence type="ECO:0000256" key="2">
    <source>
        <dbReference type="ARBA" id="ARBA00023267"/>
    </source>
</evidence>
<dbReference type="HOGENOM" id="CLU_051096_3_0_5"/>
<dbReference type="InterPro" id="IPR004143">
    <property type="entry name" value="BPL_LPL_catalytic"/>
</dbReference>
<evidence type="ECO:0000256" key="1">
    <source>
        <dbReference type="ARBA" id="ARBA00022598"/>
    </source>
</evidence>
<dbReference type="EMBL" id="APGJ01000007">
    <property type="protein sequence ID" value="EYD71307.1"/>
    <property type="molecule type" value="Genomic_DNA"/>
</dbReference>
<dbReference type="Pfam" id="PF02237">
    <property type="entry name" value="BPL_C"/>
    <property type="match status" value="1"/>
</dbReference>
<dbReference type="GO" id="GO:0004077">
    <property type="term" value="F:biotin--[biotin carboxyl-carrier protein] ligase activity"/>
    <property type="evidence" value="ECO:0007669"/>
    <property type="project" value="UniProtKB-EC"/>
</dbReference>
<dbReference type="PROSITE" id="PS51733">
    <property type="entry name" value="BPL_LPL_CATALYTIC"/>
    <property type="match status" value="1"/>
</dbReference>
<gene>
    <name evidence="6" type="ORF">Lokhon_02955</name>
</gene>
<keyword evidence="2" id="KW-0092">Biotin</keyword>